<dbReference type="InterPro" id="IPR036249">
    <property type="entry name" value="Thioredoxin-like_sf"/>
</dbReference>
<dbReference type="EC" id="1.20.4.1" evidence="4 7"/>
<sequence length="120" mass="13017">MSGSSRVTIWHNPSCGTSRNTLAVLREAGLEPEIVQYLKTPPSRAELAAAIAAAGITVRDAVRRKGALYTELGLDKPDLSDDALLDALVAHPALIERPFVFTGKGVRLCRPMERVREILP</sequence>
<gene>
    <name evidence="8" type="ORF">QOZ94_002518</name>
</gene>
<comment type="caution">
    <text evidence="8">The sequence shown here is derived from an EMBL/GenBank/DDBJ whole genome shotgun (WGS) entry which is preliminary data.</text>
</comment>
<evidence type="ECO:0000256" key="7">
    <source>
        <dbReference type="RuleBase" id="RU362029"/>
    </source>
</evidence>
<dbReference type="EMBL" id="JAUSVY010000005">
    <property type="protein sequence ID" value="MDQ0505718.1"/>
    <property type="molecule type" value="Genomic_DNA"/>
</dbReference>
<dbReference type="Gene3D" id="3.40.30.10">
    <property type="entry name" value="Glutaredoxin"/>
    <property type="match status" value="1"/>
</dbReference>
<keyword evidence="9" id="KW-1185">Reference proteome</keyword>
<reference evidence="8 9" key="1">
    <citation type="submission" date="2023-07" db="EMBL/GenBank/DDBJ databases">
        <title>Genomic Encyclopedia of Type Strains, Phase IV (KMG-IV): sequencing the most valuable type-strain genomes for metagenomic binning, comparative biology and taxonomic classification.</title>
        <authorList>
            <person name="Goeker M."/>
        </authorList>
    </citation>
    <scope>NUCLEOTIDE SEQUENCE [LARGE SCALE GENOMIC DNA]</scope>
    <source>
        <strain evidence="8 9">DSM 3770</strain>
    </source>
</reference>
<dbReference type="PROSITE" id="PS51353">
    <property type="entry name" value="ARSC"/>
    <property type="match status" value="1"/>
</dbReference>
<keyword evidence="3 7" id="KW-0560">Oxidoreductase</keyword>
<protein>
    <recommendedName>
        <fullName evidence="5 7">Arsenate reductase</fullName>
        <ecNumber evidence="4 7">1.20.4.1</ecNumber>
    </recommendedName>
</protein>
<comment type="similarity">
    <text evidence="1 6 7">Belongs to the ArsC family.</text>
</comment>
<evidence type="ECO:0000256" key="6">
    <source>
        <dbReference type="PROSITE-ProRule" id="PRU01282"/>
    </source>
</evidence>
<dbReference type="RefSeq" id="WP_237345486.1">
    <property type="nucleotide sequence ID" value="NZ_JABWGX010000010.1"/>
</dbReference>
<evidence type="ECO:0000256" key="5">
    <source>
        <dbReference type="ARBA" id="ARBA00039879"/>
    </source>
</evidence>
<evidence type="ECO:0000256" key="3">
    <source>
        <dbReference type="ARBA" id="ARBA00023002"/>
    </source>
</evidence>
<dbReference type="SUPFAM" id="SSF52833">
    <property type="entry name" value="Thioredoxin-like"/>
    <property type="match status" value="1"/>
</dbReference>
<evidence type="ECO:0000313" key="9">
    <source>
        <dbReference type="Proteomes" id="UP001241747"/>
    </source>
</evidence>
<dbReference type="PANTHER" id="PTHR30041:SF5">
    <property type="entry name" value="ARSENATE REDUCTASE-RELATED"/>
    <property type="match status" value="1"/>
</dbReference>
<keyword evidence="2" id="KW-0059">Arsenical resistance</keyword>
<comment type="catalytic activity">
    <reaction evidence="7">
        <text>[glutaredoxin]-dithiol + arsenate + glutathione + H(+) = glutathionyl-S-S-[glutaredoxin] + arsenite + H2O</text>
        <dbReference type="Rhea" id="RHEA:22016"/>
        <dbReference type="Rhea" id="RHEA-COMP:10729"/>
        <dbReference type="Rhea" id="RHEA-COMP:17668"/>
        <dbReference type="ChEBI" id="CHEBI:15377"/>
        <dbReference type="ChEBI" id="CHEBI:15378"/>
        <dbReference type="ChEBI" id="CHEBI:29242"/>
        <dbReference type="ChEBI" id="CHEBI:29950"/>
        <dbReference type="ChEBI" id="CHEBI:48597"/>
        <dbReference type="ChEBI" id="CHEBI:57925"/>
        <dbReference type="ChEBI" id="CHEBI:146199"/>
        <dbReference type="EC" id="1.20.4.1"/>
    </reaction>
</comment>
<evidence type="ECO:0000256" key="4">
    <source>
        <dbReference type="ARBA" id="ARBA00038969"/>
    </source>
</evidence>
<dbReference type="Pfam" id="PF03960">
    <property type="entry name" value="ArsC"/>
    <property type="match status" value="1"/>
</dbReference>
<evidence type="ECO:0000313" key="8">
    <source>
        <dbReference type="EMBL" id="MDQ0505718.1"/>
    </source>
</evidence>
<dbReference type="CDD" id="cd03034">
    <property type="entry name" value="ArsC_ArsC"/>
    <property type="match status" value="1"/>
</dbReference>
<dbReference type="NCBIfam" id="TIGR00014">
    <property type="entry name" value="arsC"/>
    <property type="match status" value="1"/>
</dbReference>
<dbReference type="PANTHER" id="PTHR30041">
    <property type="entry name" value="ARSENATE REDUCTASE"/>
    <property type="match status" value="1"/>
</dbReference>
<evidence type="ECO:0000256" key="1">
    <source>
        <dbReference type="ARBA" id="ARBA00007198"/>
    </source>
</evidence>
<dbReference type="InterPro" id="IPR006660">
    <property type="entry name" value="Arsenate_reductase-like"/>
</dbReference>
<organism evidence="8 9">
    <name type="scientific">Xanthobacter agilis</name>
    <dbReference type="NCBI Taxonomy" id="47492"/>
    <lineage>
        <taxon>Bacteria</taxon>
        <taxon>Pseudomonadati</taxon>
        <taxon>Pseudomonadota</taxon>
        <taxon>Alphaproteobacteria</taxon>
        <taxon>Hyphomicrobiales</taxon>
        <taxon>Xanthobacteraceae</taxon>
        <taxon>Xanthobacter</taxon>
    </lineage>
</organism>
<dbReference type="InterPro" id="IPR006659">
    <property type="entry name" value="Arsenate_reductase"/>
</dbReference>
<evidence type="ECO:0000256" key="2">
    <source>
        <dbReference type="ARBA" id="ARBA00022849"/>
    </source>
</evidence>
<dbReference type="GO" id="GO:0008794">
    <property type="term" value="F:arsenate reductase (glutaredoxin) activity"/>
    <property type="evidence" value="ECO:0007669"/>
    <property type="project" value="UniProtKB-EC"/>
</dbReference>
<proteinExistence type="inferred from homology"/>
<dbReference type="Proteomes" id="UP001241747">
    <property type="component" value="Unassembled WGS sequence"/>
</dbReference>
<accession>A0ABU0LF33</accession>
<name>A0ABU0LF33_XANAG</name>